<comment type="catalytic activity">
    <reaction evidence="7">
        <text>alpha-D-mannose 1-phosphate + GTP + H(+) = GDP-alpha-D-mannose + diphosphate</text>
        <dbReference type="Rhea" id="RHEA:15229"/>
        <dbReference type="ChEBI" id="CHEBI:15378"/>
        <dbReference type="ChEBI" id="CHEBI:33019"/>
        <dbReference type="ChEBI" id="CHEBI:37565"/>
        <dbReference type="ChEBI" id="CHEBI:57527"/>
        <dbReference type="ChEBI" id="CHEBI:58409"/>
        <dbReference type="EC" id="2.7.7.13"/>
    </reaction>
</comment>
<feature type="domain" description="Mannose-6-phosphate isomerase type II C-terminal" evidence="10">
    <location>
        <begin position="383"/>
        <end position="494"/>
    </location>
</feature>
<reference evidence="12 13" key="2">
    <citation type="journal article" date="2016" name="Appl. Microbiol. Biotechnol.">
        <title>Mutations improving production and secretion of extracellular lipase by Burkholderia glumae PG1.</title>
        <authorList>
            <person name="Knapp A."/>
            <person name="Voget S."/>
            <person name="Gao R."/>
            <person name="Zaburannyi N."/>
            <person name="Krysciak D."/>
            <person name="Breuer M."/>
            <person name="Hauer B."/>
            <person name="Streit W.R."/>
            <person name="Muller R."/>
            <person name="Daniel R."/>
            <person name="Jaeger K.E."/>
        </authorList>
    </citation>
    <scope>NUCLEOTIDE SEQUENCE [LARGE SCALE GENOMIC DNA]</scope>
    <source>
        <strain evidence="12 13">PG1</strain>
    </source>
</reference>
<keyword evidence="5" id="KW-0547">Nucleotide-binding</keyword>
<keyword evidence="3 12" id="KW-0808">Transferase</keyword>
<dbReference type="GO" id="GO:0009298">
    <property type="term" value="P:GDP-mannose biosynthetic process"/>
    <property type="evidence" value="ECO:0007669"/>
    <property type="project" value="TreeGrafter"/>
</dbReference>
<evidence type="ECO:0000256" key="7">
    <source>
        <dbReference type="ARBA" id="ARBA00047343"/>
    </source>
</evidence>
<evidence type="ECO:0000256" key="2">
    <source>
        <dbReference type="ARBA" id="ARBA00012387"/>
    </source>
</evidence>
<gene>
    <name evidence="12" type="primary">manC1</name>
    <name evidence="12" type="ORF">BGL_2c19250</name>
</gene>
<sequence length="500" mass="54654">MSTPLAFQPAQATHAPRGDAPPIRHVILAGGAGTRLWPLSREQYPKQLLRLLGDDSLLMATARRLDGLHETWPMSDELLLVCGENHQYLSAEQLRACAKPAHIVLEPCARNTAPALTAAALVGTANGSDTILVVMPADHAMPDLVAFQAAVLRAVRYAADGAIAAIGVVPRRVEPGYGYVRPGPPIGAGGGFVMDRFVEKPRRELAEQYVHSGEYLWNSGVFVMRASVWLSAIAVARPDIHAACLDAYRGSTADGMFLRLGKREFERCPADSIDYAVMERLAECGNIPGVVVPMDAPWSDVGSWDAIWEILPRDAAGNVGQGRVIFEDTANSFAHSQGRLIACVGLRDLVVVETADAILVADRHGAQQVRAVVSRLRAERGPEADAHRKVHRPWGHYDSIDAGERFQVKRIVVKPGEQLSLQMHHHRAEHWVVVRGTAQVRRGEDIFLLSENESTYIPIGTVHRLGNPGKTPLEIIEVQSGTYLGEDDIVRLEDSYGRPR</sequence>
<protein>
    <recommendedName>
        <fullName evidence="2">mannose-1-phosphate guanylyltransferase</fullName>
        <ecNumber evidence="2">2.7.7.13</ecNumber>
    </recommendedName>
</protein>
<dbReference type="InterPro" id="IPR005835">
    <property type="entry name" value="NTP_transferase_dom"/>
</dbReference>
<dbReference type="EC" id="2.7.7.13" evidence="2"/>
<keyword evidence="4 12" id="KW-0548">Nucleotidyltransferase</keyword>
<dbReference type="InterPro" id="IPR054566">
    <property type="entry name" value="ManC/GMP-like_b-helix"/>
</dbReference>
<dbReference type="PANTHER" id="PTHR46390">
    <property type="entry name" value="MANNOSE-1-PHOSPHATE GUANYLYLTRANSFERASE"/>
    <property type="match status" value="1"/>
</dbReference>
<dbReference type="Proteomes" id="UP000031838">
    <property type="component" value="Chromosome 2"/>
</dbReference>
<dbReference type="AlphaFoldDB" id="A0A0B6SCL1"/>
<evidence type="ECO:0000256" key="1">
    <source>
        <dbReference type="ARBA" id="ARBA00006115"/>
    </source>
</evidence>
<evidence type="ECO:0000256" key="6">
    <source>
        <dbReference type="ARBA" id="ARBA00023134"/>
    </source>
</evidence>
<dbReference type="NCBIfam" id="TIGR01479">
    <property type="entry name" value="GMP_PMI"/>
    <property type="match status" value="1"/>
</dbReference>
<accession>A0A0B6SCL1</accession>
<evidence type="ECO:0000259" key="10">
    <source>
        <dbReference type="Pfam" id="PF01050"/>
    </source>
</evidence>
<dbReference type="InterPro" id="IPR051161">
    <property type="entry name" value="Mannose-6P_isomerase_type2"/>
</dbReference>
<dbReference type="Gene3D" id="2.60.120.10">
    <property type="entry name" value="Jelly Rolls"/>
    <property type="match status" value="1"/>
</dbReference>
<evidence type="ECO:0000256" key="8">
    <source>
        <dbReference type="RuleBase" id="RU004190"/>
    </source>
</evidence>
<dbReference type="GO" id="GO:0004475">
    <property type="term" value="F:mannose-1-phosphate guanylyltransferase (GTP) activity"/>
    <property type="evidence" value="ECO:0007669"/>
    <property type="project" value="UniProtKB-EC"/>
</dbReference>
<dbReference type="SUPFAM" id="SSF53448">
    <property type="entry name" value="Nucleotide-diphospho-sugar transferases"/>
    <property type="match status" value="1"/>
</dbReference>
<evidence type="ECO:0000259" key="11">
    <source>
        <dbReference type="Pfam" id="PF22640"/>
    </source>
</evidence>
<dbReference type="InterPro" id="IPR011051">
    <property type="entry name" value="RmlC_Cupin_sf"/>
</dbReference>
<keyword evidence="6" id="KW-0342">GTP-binding</keyword>
<dbReference type="InterPro" id="IPR014710">
    <property type="entry name" value="RmlC-like_jellyroll"/>
</dbReference>
<organism evidence="12 13">
    <name type="scientific">Burkholderia plantarii</name>
    <dbReference type="NCBI Taxonomy" id="41899"/>
    <lineage>
        <taxon>Bacteria</taxon>
        <taxon>Pseudomonadati</taxon>
        <taxon>Pseudomonadota</taxon>
        <taxon>Betaproteobacteria</taxon>
        <taxon>Burkholderiales</taxon>
        <taxon>Burkholderiaceae</taxon>
        <taxon>Burkholderia</taxon>
    </lineage>
</organism>
<dbReference type="InterPro" id="IPR029044">
    <property type="entry name" value="Nucleotide-diphossugar_trans"/>
</dbReference>
<dbReference type="HOGENOM" id="CLU_035527_1_0_4"/>
<name>A0A0B6SCL1_BURPL</name>
<comment type="similarity">
    <text evidence="1 8">Belongs to the mannose-6-phosphate isomerase type 2 family.</text>
</comment>
<dbReference type="GO" id="GO:0000271">
    <property type="term" value="P:polysaccharide biosynthetic process"/>
    <property type="evidence" value="ECO:0007669"/>
    <property type="project" value="InterPro"/>
</dbReference>
<dbReference type="InterPro" id="IPR006375">
    <property type="entry name" value="Man1P_GuaTrfase/Man6P_Isoase"/>
</dbReference>
<dbReference type="CDD" id="cd02213">
    <property type="entry name" value="cupin_PMI_typeII_C"/>
    <property type="match status" value="1"/>
</dbReference>
<evidence type="ECO:0000313" key="13">
    <source>
        <dbReference type="Proteomes" id="UP000031838"/>
    </source>
</evidence>
<evidence type="ECO:0000259" key="9">
    <source>
        <dbReference type="Pfam" id="PF00483"/>
    </source>
</evidence>
<feature type="domain" description="MannoseP isomerase/GMP-like beta-helix" evidence="11">
    <location>
        <begin position="322"/>
        <end position="376"/>
    </location>
</feature>
<dbReference type="Pfam" id="PF22640">
    <property type="entry name" value="ManC_GMP_beta-helix"/>
    <property type="match status" value="1"/>
</dbReference>
<dbReference type="RefSeq" id="WP_042628333.1">
    <property type="nucleotide sequence ID" value="NZ_CP002581.1"/>
</dbReference>
<proteinExistence type="inferred from homology"/>
<dbReference type="GO" id="GO:0005525">
    <property type="term" value="F:GTP binding"/>
    <property type="evidence" value="ECO:0007669"/>
    <property type="project" value="UniProtKB-KW"/>
</dbReference>
<dbReference type="SUPFAM" id="SSF51182">
    <property type="entry name" value="RmlC-like cupins"/>
    <property type="match status" value="1"/>
</dbReference>
<dbReference type="EMBL" id="CP002581">
    <property type="protein sequence ID" value="AJK49991.1"/>
    <property type="molecule type" value="Genomic_DNA"/>
</dbReference>
<dbReference type="CDD" id="cd02509">
    <property type="entry name" value="GDP-M1P_Guanylyltransferase"/>
    <property type="match status" value="1"/>
</dbReference>
<evidence type="ECO:0000256" key="4">
    <source>
        <dbReference type="ARBA" id="ARBA00022695"/>
    </source>
</evidence>
<evidence type="ECO:0000313" key="12">
    <source>
        <dbReference type="EMBL" id="AJK49991.1"/>
    </source>
</evidence>
<feature type="domain" description="Nucleotidyl transferase" evidence="9">
    <location>
        <begin position="26"/>
        <end position="313"/>
    </location>
</feature>
<dbReference type="Gene3D" id="3.90.550.10">
    <property type="entry name" value="Spore Coat Polysaccharide Biosynthesis Protein SpsA, Chain A"/>
    <property type="match status" value="1"/>
</dbReference>
<dbReference type="KEGG" id="bgp:BGL_2c19250"/>
<evidence type="ECO:0000256" key="5">
    <source>
        <dbReference type="ARBA" id="ARBA00022741"/>
    </source>
</evidence>
<dbReference type="Pfam" id="PF01050">
    <property type="entry name" value="MannoseP_isomer"/>
    <property type="match status" value="1"/>
</dbReference>
<dbReference type="InterPro" id="IPR001538">
    <property type="entry name" value="Man6P_isomerase-2_C"/>
</dbReference>
<keyword evidence="13" id="KW-1185">Reference proteome</keyword>
<evidence type="ECO:0000256" key="3">
    <source>
        <dbReference type="ARBA" id="ARBA00022679"/>
    </source>
</evidence>
<reference evidence="13" key="1">
    <citation type="submission" date="2011-03" db="EMBL/GenBank/DDBJ databases">
        <authorList>
            <person name="Voget S."/>
            <person name="Streit W.R."/>
            <person name="Jaeger K.E."/>
            <person name="Daniel R."/>
        </authorList>
    </citation>
    <scope>NUCLEOTIDE SEQUENCE [LARGE SCALE GENOMIC DNA]</scope>
    <source>
        <strain evidence="13">PG1</strain>
    </source>
</reference>
<dbReference type="Pfam" id="PF00483">
    <property type="entry name" value="NTP_transferase"/>
    <property type="match status" value="1"/>
</dbReference>
<dbReference type="FunFam" id="2.60.120.10:FF:000032">
    <property type="entry name" value="Mannose-1-phosphate guanylyltransferase/mannose-6-phosphate isomerase"/>
    <property type="match status" value="1"/>
</dbReference>
<dbReference type="FunFam" id="3.90.550.10:FF:000046">
    <property type="entry name" value="Mannose-1-phosphate guanylyltransferase (GDP)"/>
    <property type="match status" value="1"/>
</dbReference>
<dbReference type="PANTHER" id="PTHR46390:SF1">
    <property type="entry name" value="MANNOSE-1-PHOSPHATE GUANYLYLTRANSFERASE"/>
    <property type="match status" value="1"/>
</dbReference>
<dbReference type="InterPro" id="IPR049577">
    <property type="entry name" value="GMPP_N"/>
</dbReference>